<evidence type="ECO:0000313" key="7">
    <source>
        <dbReference type="Proteomes" id="UP001165080"/>
    </source>
</evidence>
<gene>
    <name evidence="6" type="primary">PLEST001607</name>
    <name evidence="6" type="ORF">PLESTB_000825200</name>
</gene>
<dbReference type="GO" id="GO:0034098">
    <property type="term" value="C:VCP-NPL4-UFD1 AAA ATPase complex"/>
    <property type="evidence" value="ECO:0007669"/>
    <property type="project" value="TreeGrafter"/>
</dbReference>
<dbReference type="AlphaFoldDB" id="A0A9W6BL56"/>
<feature type="compositionally biased region" description="Basic and acidic residues" evidence="3">
    <location>
        <begin position="231"/>
        <end position="240"/>
    </location>
</feature>
<feature type="compositionally biased region" description="Low complexity" evidence="3">
    <location>
        <begin position="248"/>
        <end position="268"/>
    </location>
</feature>
<feature type="domain" description="Ubiquitin fusion degradation protein UFD1 N-terminal subdomain 1" evidence="4">
    <location>
        <begin position="59"/>
        <end position="154"/>
    </location>
</feature>
<dbReference type="GO" id="GO:0031593">
    <property type="term" value="F:polyubiquitin modification-dependent protein binding"/>
    <property type="evidence" value="ECO:0007669"/>
    <property type="project" value="TreeGrafter"/>
</dbReference>
<feature type="compositionally biased region" description="Low complexity" evidence="3">
    <location>
        <begin position="313"/>
        <end position="336"/>
    </location>
</feature>
<name>A0A9W6BL56_9CHLO</name>
<comment type="caution">
    <text evidence="6">The sequence shown here is derived from an EMBL/GenBank/DDBJ whole genome shotgun (WGS) entry which is preliminary data.</text>
</comment>
<evidence type="ECO:0000259" key="5">
    <source>
        <dbReference type="Pfam" id="PF24842"/>
    </source>
</evidence>
<evidence type="ECO:0000256" key="3">
    <source>
        <dbReference type="SAM" id="MobiDB-lite"/>
    </source>
</evidence>
<dbReference type="InterPro" id="IPR055417">
    <property type="entry name" value="UFD1_N1"/>
</dbReference>
<sequence length="406" mass="42873">MPGQLRSSASLSCYYKTFFRVPIVFLKQPYCFLAPPKHPRLATMFGGFPGMPGFPSQTFEAMYRAMPVAFIDKQSAEHGDKIIMPPSALERLASLHIEYPMLFKVEGLQSKRHTHCGVLEFIAEEGVVYMPHWMMQNLLLQVGDTIRVRSVSLPKGTYVKLQPVTSDFLDITNPKAVLERTLRSYSCLTVGDCFVVNYNNKNYEIEVKDAKPGPAISVIETDCQVDFEAPKDYKEPERVPPKAPEPAPSSAAPGAAADGKAGAAAAAPAPEPEPEEPKFLAFAGTGRRLDGKAAGPSNPVPVPLRVPSNNSLSAGTSPKAAGSGPAAGSSGSAGAAGPSGSGSGGQKAGTFVNFGPTGNRLEAKLAAKQAGGGAPKPPPPPPAEEEKKDDPSSNFKAFSGKGYSLK</sequence>
<dbReference type="Gene3D" id="2.40.40.50">
    <property type="entry name" value="Ubiquitin fusion degradation protein UFD1, N-terminal domain"/>
    <property type="match status" value="1"/>
</dbReference>
<feature type="domain" description="Ubiquitin fusion degradation protein UFD1 N-terminal subdomain 2" evidence="5">
    <location>
        <begin position="155"/>
        <end position="230"/>
    </location>
</feature>
<dbReference type="FunFam" id="2.40.40.50:FF:000001">
    <property type="entry name" value="Ubiquitin fusion degradation protein 1 homolog"/>
    <property type="match status" value="1"/>
</dbReference>
<evidence type="ECO:0000256" key="1">
    <source>
        <dbReference type="ARBA" id="ARBA00006043"/>
    </source>
</evidence>
<comment type="similarity">
    <text evidence="1">Belongs to the UFD1 family.</text>
</comment>
<organism evidence="6 7">
    <name type="scientific">Pleodorina starrii</name>
    <dbReference type="NCBI Taxonomy" id="330485"/>
    <lineage>
        <taxon>Eukaryota</taxon>
        <taxon>Viridiplantae</taxon>
        <taxon>Chlorophyta</taxon>
        <taxon>core chlorophytes</taxon>
        <taxon>Chlorophyceae</taxon>
        <taxon>CS clade</taxon>
        <taxon>Chlamydomonadales</taxon>
        <taxon>Volvocaceae</taxon>
        <taxon>Pleodorina</taxon>
    </lineage>
</organism>
<dbReference type="InterPro" id="IPR004854">
    <property type="entry name" value="Ufd1-like"/>
</dbReference>
<dbReference type="GO" id="GO:0006511">
    <property type="term" value="P:ubiquitin-dependent protein catabolic process"/>
    <property type="evidence" value="ECO:0007669"/>
    <property type="project" value="InterPro"/>
</dbReference>
<accession>A0A9W6BL56</accession>
<dbReference type="InterPro" id="IPR042299">
    <property type="entry name" value="Ufd1-like_Nn"/>
</dbReference>
<evidence type="ECO:0000256" key="2">
    <source>
        <dbReference type="ARBA" id="ARBA00022786"/>
    </source>
</evidence>
<dbReference type="GO" id="GO:0036503">
    <property type="term" value="P:ERAD pathway"/>
    <property type="evidence" value="ECO:0007669"/>
    <property type="project" value="TreeGrafter"/>
</dbReference>
<dbReference type="EMBL" id="BRXU01000009">
    <property type="protein sequence ID" value="GLC54114.1"/>
    <property type="molecule type" value="Genomic_DNA"/>
</dbReference>
<reference evidence="6 7" key="1">
    <citation type="journal article" date="2023" name="Commun. Biol.">
        <title>Reorganization of the ancestral sex-determining regions during the evolution of trioecy in Pleodorina starrii.</title>
        <authorList>
            <person name="Takahashi K."/>
            <person name="Suzuki S."/>
            <person name="Kawai-Toyooka H."/>
            <person name="Yamamoto K."/>
            <person name="Hamaji T."/>
            <person name="Ootsuki R."/>
            <person name="Yamaguchi H."/>
            <person name="Kawachi M."/>
            <person name="Higashiyama T."/>
            <person name="Nozaki H."/>
        </authorList>
    </citation>
    <scope>NUCLEOTIDE SEQUENCE [LARGE SCALE GENOMIC DNA]</scope>
    <source>
        <strain evidence="6 7">NIES-4479</strain>
    </source>
</reference>
<dbReference type="PANTHER" id="PTHR12555">
    <property type="entry name" value="UBIQUITIN FUSION DEGRADATON PROTEIN 1"/>
    <property type="match status" value="1"/>
</dbReference>
<feature type="region of interest" description="Disordered" evidence="3">
    <location>
        <begin position="231"/>
        <end position="406"/>
    </location>
</feature>
<dbReference type="InterPro" id="IPR055418">
    <property type="entry name" value="UFD1_N2"/>
</dbReference>
<proteinExistence type="inferred from homology"/>
<evidence type="ECO:0000313" key="6">
    <source>
        <dbReference type="EMBL" id="GLC54114.1"/>
    </source>
</evidence>
<protein>
    <submittedName>
        <fullName evidence="6">Uncharacterized protein</fullName>
    </submittedName>
</protein>
<feature type="compositionally biased region" description="Gly residues" evidence="3">
    <location>
        <begin position="337"/>
        <end position="347"/>
    </location>
</feature>
<evidence type="ECO:0000259" key="4">
    <source>
        <dbReference type="Pfam" id="PF03152"/>
    </source>
</evidence>
<dbReference type="PANTHER" id="PTHR12555:SF13">
    <property type="entry name" value="UBIQUITIN RECOGNITION FACTOR IN ER-ASSOCIATED DEGRADATION PROTEIN 1"/>
    <property type="match status" value="1"/>
</dbReference>
<keyword evidence="2" id="KW-0833">Ubl conjugation pathway</keyword>
<keyword evidence="7" id="KW-1185">Reference proteome</keyword>
<dbReference type="Gene3D" id="3.10.330.10">
    <property type="match status" value="1"/>
</dbReference>
<dbReference type="Pfam" id="PF03152">
    <property type="entry name" value="UFD1_N1"/>
    <property type="match status" value="1"/>
</dbReference>
<dbReference type="Proteomes" id="UP001165080">
    <property type="component" value="Unassembled WGS sequence"/>
</dbReference>
<dbReference type="Pfam" id="PF24842">
    <property type="entry name" value="UFD1_N2"/>
    <property type="match status" value="1"/>
</dbReference>